<reference key="2">
    <citation type="submission" date="2011-04" db="EMBL/GenBank/DDBJ databases">
        <title>Complete sequence of chromosome of Haliscomenobacter hydrossis DSM 1100.</title>
        <authorList>
            <consortium name="US DOE Joint Genome Institute (JGI-PGF)"/>
            <person name="Lucas S."/>
            <person name="Han J."/>
            <person name="Lapidus A."/>
            <person name="Bruce D."/>
            <person name="Goodwin L."/>
            <person name="Pitluck S."/>
            <person name="Peters L."/>
            <person name="Kyrpides N."/>
            <person name="Mavromatis K."/>
            <person name="Ivanova N."/>
            <person name="Ovchinnikova G."/>
            <person name="Pagani I."/>
            <person name="Daligault H."/>
            <person name="Detter J.C."/>
            <person name="Han C."/>
            <person name="Land M."/>
            <person name="Hauser L."/>
            <person name="Markowitz V."/>
            <person name="Cheng J.-F."/>
            <person name="Hugenholtz P."/>
            <person name="Woyke T."/>
            <person name="Wu D."/>
            <person name="Verbarg S."/>
            <person name="Frueling A."/>
            <person name="Brambilla E."/>
            <person name="Klenk H.-P."/>
            <person name="Eisen J.A."/>
        </authorList>
    </citation>
    <scope>NUCLEOTIDE SEQUENCE</scope>
    <source>
        <strain>DSM 1100</strain>
    </source>
</reference>
<reference evidence="2 3" key="1">
    <citation type="journal article" date="2011" name="Stand. Genomic Sci.">
        <title>Complete genome sequence of Haliscomenobacter hydrossis type strain (O).</title>
        <authorList>
            <consortium name="US DOE Joint Genome Institute (JGI-PGF)"/>
            <person name="Daligault H."/>
            <person name="Lapidus A."/>
            <person name="Zeytun A."/>
            <person name="Nolan M."/>
            <person name="Lucas S."/>
            <person name="Del Rio T.G."/>
            <person name="Tice H."/>
            <person name="Cheng J.F."/>
            <person name="Tapia R."/>
            <person name="Han C."/>
            <person name="Goodwin L."/>
            <person name="Pitluck S."/>
            <person name="Liolios K."/>
            <person name="Pagani I."/>
            <person name="Ivanova N."/>
            <person name="Huntemann M."/>
            <person name="Mavromatis K."/>
            <person name="Mikhailova N."/>
            <person name="Pati A."/>
            <person name="Chen A."/>
            <person name="Palaniappan K."/>
            <person name="Land M."/>
            <person name="Hauser L."/>
            <person name="Brambilla E.M."/>
            <person name="Rohde M."/>
            <person name="Verbarg S."/>
            <person name="Goker M."/>
            <person name="Bristow J."/>
            <person name="Eisen J.A."/>
            <person name="Markowitz V."/>
            <person name="Hugenholtz P."/>
            <person name="Kyrpides N.C."/>
            <person name="Klenk H.P."/>
            <person name="Woyke T."/>
        </authorList>
    </citation>
    <scope>NUCLEOTIDE SEQUENCE [LARGE SCALE GENOMIC DNA]</scope>
    <source>
        <strain evidence="3">ATCC 27775 / DSM 1100 / LMG 10767 / O</strain>
    </source>
</reference>
<dbReference type="EMBL" id="CP002691">
    <property type="protein sequence ID" value="AEE48471.1"/>
    <property type="molecule type" value="Genomic_DNA"/>
</dbReference>
<accession>F4L0F9</accession>
<sequence length="174" mass="18790">MENQNNNPTLDPDAPIDQNKLDAYKESLRTEQDFNRAILAGAVAAIIGAALWGLITSLTGYQIGYMALGVGFLVGMAIRYAGKGIDPVYGYLGAVLSLVGCFFGNYLGVILYVAKASHVDFFAAYELINTVDSVSGLMAKSFGVIDLLFYGIAIYEGYKFSFRPITDEEILANA</sequence>
<evidence type="ECO:0000313" key="3">
    <source>
        <dbReference type="Proteomes" id="UP000008461"/>
    </source>
</evidence>
<feature type="transmembrane region" description="Helical" evidence="1">
    <location>
        <begin position="61"/>
        <end position="81"/>
    </location>
</feature>
<keyword evidence="1" id="KW-1133">Transmembrane helix</keyword>
<gene>
    <name evidence="2" type="ordered locus">Halhy_0561</name>
</gene>
<protein>
    <submittedName>
        <fullName evidence="2">Uncharacterized protein</fullName>
    </submittedName>
</protein>
<dbReference type="HOGENOM" id="CLU_131441_0_0_10"/>
<organism evidence="2 3">
    <name type="scientific">Haliscomenobacter hydrossis (strain ATCC 27775 / DSM 1100 / LMG 10767 / O)</name>
    <dbReference type="NCBI Taxonomy" id="760192"/>
    <lineage>
        <taxon>Bacteria</taxon>
        <taxon>Pseudomonadati</taxon>
        <taxon>Bacteroidota</taxon>
        <taxon>Saprospiria</taxon>
        <taxon>Saprospirales</taxon>
        <taxon>Haliscomenobacteraceae</taxon>
        <taxon>Haliscomenobacter</taxon>
    </lineage>
</organism>
<evidence type="ECO:0000313" key="2">
    <source>
        <dbReference type="EMBL" id="AEE48471.1"/>
    </source>
</evidence>
<proteinExistence type="predicted"/>
<dbReference type="RefSeq" id="WP_013763035.1">
    <property type="nucleotide sequence ID" value="NC_015510.1"/>
</dbReference>
<keyword evidence="1" id="KW-0472">Membrane</keyword>
<dbReference type="STRING" id="760192.Halhy_0561"/>
<dbReference type="OrthoDB" id="762068at2"/>
<keyword evidence="1" id="KW-0812">Transmembrane</keyword>
<name>F4L0F9_HALH1</name>
<feature type="transmembrane region" description="Helical" evidence="1">
    <location>
        <begin position="134"/>
        <end position="155"/>
    </location>
</feature>
<feature type="transmembrane region" description="Helical" evidence="1">
    <location>
        <begin position="37"/>
        <end position="55"/>
    </location>
</feature>
<evidence type="ECO:0000256" key="1">
    <source>
        <dbReference type="SAM" id="Phobius"/>
    </source>
</evidence>
<keyword evidence="3" id="KW-1185">Reference proteome</keyword>
<dbReference type="KEGG" id="hhy:Halhy_0561"/>
<dbReference type="AlphaFoldDB" id="F4L0F9"/>
<dbReference type="eggNOG" id="ENOG5030ZNE">
    <property type="taxonomic scope" value="Bacteria"/>
</dbReference>
<feature type="transmembrane region" description="Helical" evidence="1">
    <location>
        <begin position="88"/>
        <end position="114"/>
    </location>
</feature>
<dbReference type="Proteomes" id="UP000008461">
    <property type="component" value="Chromosome"/>
</dbReference>